<dbReference type="PANTHER" id="PTHR12169:SF2">
    <property type="entry name" value="AFG1P"/>
    <property type="match status" value="1"/>
</dbReference>
<accession>A0A2H3CBR7</accession>
<feature type="region of interest" description="Disordered" evidence="4">
    <location>
        <begin position="482"/>
        <end position="502"/>
    </location>
</feature>
<evidence type="ECO:0000256" key="2">
    <source>
        <dbReference type="ARBA" id="ARBA00022741"/>
    </source>
</evidence>
<dbReference type="SUPFAM" id="SSF52540">
    <property type="entry name" value="P-loop containing nucleoside triphosphate hydrolases"/>
    <property type="match status" value="1"/>
</dbReference>
<evidence type="ECO:0000256" key="4">
    <source>
        <dbReference type="SAM" id="MobiDB-lite"/>
    </source>
</evidence>
<evidence type="ECO:0000313" key="6">
    <source>
        <dbReference type="Proteomes" id="UP000217790"/>
    </source>
</evidence>
<dbReference type="InterPro" id="IPR005654">
    <property type="entry name" value="ATPase_AFG1-like"/>
</dbReference>
<evidence type="ECO:0000313" key="5">
    <source>
        <dbReference type="EMBL" id="PBK80521.1"/>
    </source>
</evidence>
<dbReference type="OrthoDB" id="2193432at2759"/>
<organism evidence="5 6">
    <name type="scientific">Armillaria gallica</name>
    <name type="common">Bulbous honey fungus</name>
    <name type="synonym">Armillaria bulbosa</name>
    <dbReference type="NCBI Taxonomy" id="47427"/>
    <lineage>
        <taxon>Eukaryota</taxon>
        <taxon>Fungi</taxon>
        <taxon>Dikarya</taxon>
        <taxon>Basidiomycota</taxon>
        <taxon>Agaricomycotina</taxon>
        <taxon>Agaricomycetes</taxon>
        <taxon>Agaricomycetidae</taxon>
        <taxon>Agaricales</taxon>
        <taxon>Marasmiineae</taxon>
        <taxon>Physalacriaceae</taxon>
        <taxon>Armillaria</taxon>
    </lineage>
</organism>
<dbReference type="GO" id="GO:0016887">
    <property type="term" value="F:ATP hydrolysis activity"/>
    <property type="evidence" value="ECO:0007669"/>
    <property type="project" value="InterPro"/>
</dbReference>
<evidence type="ECO:0008006" key="7">
    <source>
        <dbReference type="Google" id="ProtNLM"/>
    </source>
</evidence>
<dbReference type="Proteomes" id="UP000217790">
    <property type="component" value="Unassembled WGS sequence"/>
</dbReference>
<reference evidence="6" key="1">
    <citation type="journal article" date="2017" name="Nat. Ecol. Evol.">
        <title>Genome expansion and lineage-specific genetic innovations in the forest pathogenic fungi Armillaria.</title>
        <authorList>
            <person name="Sipos G."/>
            <person name="Prasanna A.N."/>
            <person name="Walter M.C."/>
            <person name="O'Connor E."/>
            <person name="Balint B."/>
            <person name="Krizsan K."/>
            <person name="Kiss B."/>
            <person name="Hess J."/>
            <person name="Varga T."/>
            <person name="Slot J."/>
            <person name="Riley R."/>
            <person name="Boka B."/>
            <person name="Rigling D."/>
            <person name="Barry K."/>
            <person name="Lee J."/>
            <person name="Mihaltcheva S."/>
            <person name="LaButti K."/>
            <person name="Lipzen A."/>
            <person name="Waldron R."/>
            <person name="Moloney N.M."/>
            <person name="Sperisen C."/>
            <person name="Kredics L."/>
            <person name="Vagvoelgyi C."/>
            <person name="Patrignani A."/>
            <person name="Fitzpatrick D."/>
            <person name="Nagy I."/>
            <person name="Doyle S."/>
            <person name="Anderson J.B."/>
            <person name="Grigoriev I.V."/>
            <person name="Gueldener U."/>
            <person name="Muensterkoetter M."/>
            <person name="Nagy L.G."/>
        </authorList>
    </citation>
    <scope>NUCLEOTIDE SEQUENCE [LARGE SCALE GENOMIC DNA]</scope>
    <source>
        <strain evidence="6">Ar21-2</strain>
    </source>
</reference>
<proteinExistence type="inferred from homology"/>
<keyword evidence="2" id="KW-0547">Nucleotide-binding</keyword>
<keyword evidence="6" id="KW-1185">Reference proteome</keyword>
<name>A0A2H3CBR7_ARMGA</name>
<dbReference type="EMBL" id="KZ293743">
    <property type="protein sequence ID" value="PBK80521.1"/>
    <property type="molecule type" value="Genomic_DNA"/>
</dbReference>
<dbReference type="InParanoid" id="A0A2H3CBR7"/>
<dbReference type="InterPro" id="IPR027417">
    <property type="entry name" value="P-loop_NTPase"/>
</dbReference>
<feature type="compositionally biased region" description="Polar residues" evidence="4">
    <location>
        <begin position="482"/>
        <end position="495"/>
    </location>
</feature>
<keyword evidence="3" id="KW-0067">ATP-binding</keyword>
<dbReference type="Pfam" id="PF03969">
    <property type="entry name" value="AFG1_ATPase"/>
    <property type="match status" value="1"/>
</dbReference>
<dbReference type="GO" id="GO:0005739">
    <property type="term" value="C:mitochondrion"/>
    <property type="evidence" value="ECO:0007669"/>
    <property type="project" value="TreeGrafter"/>
</dbReference>
<dbReference type="NCBIfam" id="NF040713">
    <property type="entry name" value="ZapE"/>
    <property type="match status" value="1"/>
</dbReference>
<dbReference type="AlphaFoldDB" id="A0A2H3CBR7"/>
<evidence type="ECO:0000256" key="1">
    <source>
        <dbReference type="ARBA" id="ARBA00010322"/>
    </source>
</evidence>
<protein>
    <recommendedName>
        <fullName evidence="7">AFG1-like ATPase</fullName>
    </recommendedName>
</protein>
<dbReference type="PANTHER" id="PTHR12169">
    <property type="entry name" value="ATPASE N2B"/>
    <property type="match status" value="1"/>
</dbReference>
<evidence type="ECO:0000256" key="3">
    <source>
        <dbReference type="ARBA" id="ARBA00022840"/>
    </source>
</evidence>
<dbReference type="STRING" id="47427.A0A2H3CBR7"/>
<sequence length="533" mass="60385">MRATLPRPRYPSTQLVQTDLLDRYKALVDSGSVEWDEGQIRTVMKLRRLSKDLRNYTPAQSSSLPFADVPFRHSTVHMKALIKSKDLALEMEQLTSPKGLFLTGPPGSGKTFLADTWFASLPTPYKSRKHYNEFVLDSTAVDVDTTTWNKSIRNQVRQMLKIDIKRVDSFWHRLRRPSSSPQYLAPIPYVVASKMLRASYVLLIDEVQLQDVSSALLLSDVLIWYWRMGGVVVGTSNRVPEDLYVNGVQRERLGAFGGALRARCEVVNVGDVESKDWRIMRAGAGRKTWFVNAERDEFESLVDAQVDSSSSRSLTVFGRQLHVPRISSQGDACMFSFQQLCEESLGPADYFILSSTFRTIVITDIPLIRLPSGKNQARRFISLVDALYESRCRVVCLSDIQLDDLFQIDIDRGTDNTDVMLAESVSLEKYRPNVVSYRHSDASKDEQFAFKRAFSRLAEMTSPAYHMRYQWEPKVQKWQGSSVIGDSGKISSASKPQAGFSPRLSENHVWGVREDWGGSGRWGKGASVYDEKK</sequence>
<dbReference type="OMA" id="WMAKKLV"/>
<dbReference type="Gene3D" id="3.40.50.300">
    <property type="entry name" value="P-loop containing nucleotide triphosphate hydrolases"/>
    <property type="match status" value="1"/>
</dbReference>
<gene>
    <name evidence="5" type="ORF">ARMGADRAFT_1092088</name>
</gene>
<dbReference type="GO" id="GO:0005524">
    <property type="term" value="F:ATP binding"/>
    <property type="evidence" value="ECO:0007669"/>
    <property type="project" value="UniProtKB-KW"/>
</dbReference>
<comment type="similarity">
    <text evidence="1">Belongs to the AFG1 ATPase family.</text>
</comment>